<feature type="signal peptide" evidence="3">
    <location>
        <begin position="1"/>
        <end position="17"/>
    </location>
</feature>
<dbReference type="Ensembl" id="ENSPNAT00000055722.1">
    <property type="protein sequence ID" value="ENSPNAP00000043519.1"/>
    <property type="gene ID" value="ENSPNAG00000021458.2"/>
</dbReference>
<dbReference type="Proteomes" id="UP001501920">
    <property type="component" value="Chromosome 9"/>
</dbReference>
<evidence type="ECO:0000313" key="6">
    <source>
        <dbReference type="Proteomes" id="UP001501920"/>
    </source>
</evidence>
<dbReference type="CDD" id="cd22827">
    <property type="entry name" value="Gal_Rha_Lectin_SUL-I-like"/>
    <property type="match status" value="1"/>
</dbReference>
<keyword evidence="3" id="KW-0732">Signal</keyword>
<dbReference type="PROSITE" id="PS50228">
    <property type="entry name" value="SUEL_LECTIN"/>
    <property type="match status" value="1"/>
</dbReference>
<dbReference type="AlphaFoldDB" id="A0AAR2IZR7"/>
<dbReference type="GeneTree" id="ENSGT00940000154285"/>
<evidence type="ECO:0000313" key="5">
    <source>
        <dbReference type="Ensembl" id="ENSPNAP00000043519.1"/>
    </source>
</evidence>
<feature type="domain" description="SUEL-type lectin" evidence="4">
    <location>
        <begin position="133"/>
        <end position="204"/>
    </location>
</feature>
<protein>
    <recommendedName>
        <fullName evidence="4">SUEL-type lectin domain-containing protein</fullName>
    </recommendedName>
</protein>
<proteinExistence type="predicted"/>
<accession>A0AAR2IZR7</accession>
<sequence length="216" mass="24683">MYKLQMIWISSIAGAHAASVVAAKRYLTCEGHSAHLSCDYGYIKVLRANYGRTDKTTCSEKRPHHQLSNVHCFQERSLKIMSDRLGSFLSLYNRFFSDPCVGIYKYLDVFYFCLPYSKSAVQNKIAHLQANGVIFIHYANYGRRDRTTCPHKLATTSDCYFPQTSSLRSRCNGKTSCKLKASNDVFSDPCYGVHKYLEVTYSCRYFNYIGTPILCT</sequence>
<keyword evidence="2" id="KW-0677">Repeat</keyword>
<evidence type="ECO:0000259" key="4">
    <source>
        <dbReference type="PROSITE" id="PS50228"/>
    </source>
</evidence>
<dbReference type="PANTHER" id="PTHR46780">
    <property type="entry name" value="PROTEIN EVA-1"/>
    <property type="match status" value="1"/>
</dbReference>
<feature type="chain" id="PRO_5043703329" description="SUEL-type lectin domain-containing protein" evidence="3">
    <location>
        <begin position="18"/>
        <end position="216"/>
    </location>
</feature>
<evidence type="ECO:0000256" key="1">
    <source>
        <dbReference type="ARBA" id="ARBA00022734"/>
    </source>
</evidence>
<reference evidence="5" key="2">
    <citation type="submission" date="2025-08" db="UniProtKB">
        <authorList>
            <consortium name="Ensembl"/>
        </authorList>
    </citation>
    <scope>IDENTIFICATION</scope>
</reference>
<reference evidence="5 6" key="1">
    <citation type="submission" date="2020-10" db="EMBL/GenBank/DDBJ databases">
        <title>Pygocentrus nattereri (red-bellied piranha) genome, fPygNat1, primary haplotype.</title>
        <authorList>
            <person name="Myers G."/>
            <person name="Meyer A."/>
            <person name="Karagic N."/>
            <person name="Pippel M."/>
            <person name="Winkler S."/>
            <person name="Tracey A."/>
            <person name="Wood J."/>
            <person name="Formenti G."/>
            <person name="Howe K."/>
            <person name="Fedrigo O."/>
            <person name="Jarvis E.D."/>
        </authorList>
    </citation>
    <scope>NUCLEOTIDE SEQUENCE [LARGE SCALE GENOMIC DNA]</scope>
</reference>
<gene>
    <name evidence="5" type="primary">TSHB</name>
</gene>
<organism evidence="5 6">
    <name type="scientific">Pygocentrus nattereri</name>
    <name type="common">Red-bellied piranha</name>
    <dbReference type="NCBI Taxonomy" id="42514"/>
    <lineage>
        <taxon>Eukaryota</taxon>
        <taxon>Metazoa</taxon>
        <taxon>Chordata</taxon>
        <taxon>Craniata</taxon>
        <taxon>Vertebrata</taxon>
        <taxon>Euteleostomi</taxon>
        <taxon>Actinopterygii</taxon>
        <taxon>Neopterygii</taxon>
        <taxon>Teleostei</taxon>
        <taxon>Ostariophysi</taxon>
        <taxon>Characiformes</taxon>
        <taxon>Characoidei</taxon>
        <taxon>Pygocentrus</taxon>
    </lineage>
</organism>
<dbReference type="InterPro" id="IPR000922">
    <property type="entry name" value="Lectin_gal-bd_dom"/>
</dbReference>
<name>A0AAR2IZR7_PYGNA</name>
<dbReference type="Gene3D" id="2.60.120.740">
    <property type="match status" value="2"/>
</dbReference>
<dbReference type="GO" id="GO:0030246">
    <property type="term" value="F:carbohydrate binding"/>
    <property type="evidence" value="ECO:0007669"/>
    <property type="project" value="UniProtKB-KW"/>
</dbReference>
<dbReference type="Pfam" id="PF02140">
    <property type="entry name" value="SUEL_Lectin"/>
    <property type="match status" value="2"/>
</dbReference>
<keyword evidence="1" id="KW-0430">Lectin</keyword>
<dbReference type="InterPro" id="IPR043159">
    <property type="entry name" value="Lectin_gal-bd_sf"/>
</dbReference>
<keyword evidence="6" id="KW-1185">Reference proteome</keyword>
<evidence type="ECO:0000256" key="3">
    <source>
        <dbReference type="SAM" id="SignalP"/>
    </source>
</evidence>
<evidence type="ECO:0000256" key="2">
    <source>
        <dbReference type="ARBA" id="ARBA00022737"/>
    </source>
</evidence>
<reference evidence="5" key="3">
    <citation type="submission" date="2025-09" db="UniProtKB">
        <authorList>
            <consortium name="Ensembl"/>
        </authorList>
    </citation>
    <scope>IDENTIFICATION</scope>
</reference>